<keyword evidence="8" id="KW-0175">Coiled coil</keyword>
<dbReference type="Pfam" id="PF12352">
    <property type="entry name" value="V-SNARE_C"/>
    <property type="match status" value="1"/>
</dbReference>
<comment type="subcellular location">
    <subcellularLocation>
        <location evidence="1">Golgi apparatus membrane</location>
        <topology evidence="1">Single-pass type IV membrane protein</topology>
    </subcellularLocation>
</comment>
<dbReference type="InterPro" id="IPR027027">
    <property type="entry name" value="GOSR2/Membrin/Bos1"/>
</dbReference>
<dbReference type="GO" id="GO:0031201">
    <property type="term" value="C:SNARE complex"/>
    <property type="evidence" value="ECO:0007669"/>
    <property type="project" value="TreeGrafter"/>
</dbReference>
<keyword evidence="6" id="KW-0333">Golgi apparatus</keyword>
<feature type="coiled-coil region" evidence="8">
    <location>
        <begin position="131"/>
        <end position="165"/>
    </location>
</feature>
<evidence type="ECO:0000256" key="5">
    <source>
        <dbReference type="ARBA" id="ARBA00022989"/>
    </source>
</evidence>
<dbReference type="EMBL" id="PYSW02000024">
    <property type="protein sequence ID" value="KAG2382335.1"/>
    <property type="molecule type" value="Genomic_DNA"/>
</dbReference>
<evidence type="ECO:0000259" key="10">
    <source>
        <dbReference type="PROSITE" id="PS50192"/>
    </source>
</evidence>
<evidence type="ECO:0000256" key="6">
    <source>
        <dbReference type="ARBA" id="ARBA00023034"/>
    </source>
</evidence>
<dbReference type="Gene3D" id="1.20.5.110">
    <property type="match status" value="1"/>
</dbReference>
<dbReference type="RefSeq" id="XP_044548014.1">
    <property type="nucleotide sequence ID" value="XM_044695298.1"/>
</dbReference>
<evidence type="ECO:0000256" key="4">
    <source>
        <dbReference type="ARBA" id="ARBA00022927"/>
    </source>
</evidence>
<evidence type="ECO:0000256" key="1">
    <source>
        <dbReference type="ARBA" id="ARBA00004409"/>
    </source>
</evidence>
<dbReference type="GO" id="GO:0006906">
    <property type="term" value="P:vesicle fusion"/>
    <property type="evidence" value="ECO:0007669"/>
    <property type="project" value="TreeGrafter"/>
</dbReference>
<name>A0AA88GQQ1_NAELO</name>
<dbReference type="InterPro" id="IPR000727">
    <property type="entry name" value="T_SNARE_dom"/>
</dbReference>
<feature type="transmembrane region" description="Helical" evidence="9">
    <location>
        <begin position="257"/>
        <end position="277"/>
    </location>
</feature>
<dbReference type="GO" id="GO:0031902">
    <property type="term" value="C:late endosome membrane"/>
    <property type="evidence" value="ECO:0007669"/>
    <property type="project" value="TreeGrafter"/>
</dbReference>
<keyword evidence="5 9" id="KW-1133">Transmembrane helix</keyword>
<evidence type="ECO:0000256" key="9">
    <source>
        <dbReference type="SAM" id="Phobius"/>
    </source>
</evidence>
<dbReference type="GO" id="GO:0012507">
    <property type="term" value="C:ER to Golgi transport vesicle membrane"/>
    <property type="evidence" value="ECO:0007669"/>
    <property type="project" value="TreeGrafter"/>
</dbReference>
<dbReference type="PIRSF" id="PIRSF028865">
    <property type="entry name" value="Membrin-2"/>
    <property type="match status" value="1"/>
</dbReference>
<dbReference type="GO" id="GO:0005484">
    <property type="term" value="F:SNAP receptor activity"/>
    <property type="evidence" value="ECO:0007669"/>
    <property type="project" value="InterPro"/>
</dbReference>
<keyword evidence="2" id="KW-0813">Transport</keyword>
<keyword evidence="4" id="KW-0653">Protein transport</keyword>
<dbReference type="PANTHER" id="PTHR21230:SF1">
    <property type="entry name" value="GOLGI SNAP RECEPTOR COMPLEX MEMBER 2"/>
    <property type="match status" value="1"/>
</dbReference>
<dbReference type="GO" id="GO:0000139">
    <property type="term" value="C:Golgi membrane"/>
    <property type="evidence" value="ECO:0007669"/>
    <property type="project" value="UniProtKB-SubCell"/>
</dbReference>
<dbReference type="SUPFAM" id="SSF58038">
    <property type="entry name" value="SNARE fusion complex"/>
    <property type="match status" value="1"/>
</dbReference>
<reference evidence="11 12" key="1">
    <citation type="journal article" date="2018" name="BMC Genomics">
        <title>The genome of Naegleria lovaniensis, the basis for a comparative approach to unravel pathogenicity factors of the human pathogenic amoeba N. fowleri.</title>
        <authorList>
            <person name="Liechti N."/>
            <person name="Schurch N."/>
            <person name="Bruggmann R."/>
            <person name="Wittwer M."/>
        </authorList>
    </citation>
    <scope>NUCLEOTIDE SEQUENCE [LARGE SCALE GENOMIC DNA]</scope>
    <source>
        <strain evidence="11 12">ATCC 30569</strain>
    </source>
</reference>
<dbReference type="Proteomes" id="UP000816034">
    <property type="component" value="Unassembled WGS sequence"/>
</dbReference>
<keyword evidence="12" id="KW-1185">Reference proteome</keyword>
<sequence>MRQANGSNHDEMEQLLRESKNLVLSVQKDLGEAETILLSGQVSKEYNSDDQIHFSSTRTFKRRMSGGKKLTNEETLEEGFSATTSENSPFMNLKESLKNNIKTLINYEHTLRDYYMNLPRGKSKDKWQLNVSSLSQELHSINVSMNNLEKRQNNLENKNKLLDLGDESYARRSSSPNEEQVFEEAMAEYGMQNRSLDNSNRLIEQMKSVGIDVASMLSEQRQTMKMVHEKVLGMASTLGISQSTIRTIERRYLRDKYLIYIGMFLITLLLIFVYYYML</sequence>
<feature type="domain" description="T-SNARE coiled-coil homology" evidence="10">
    <location>
        <begin position="186"/>
        <end position="248"/>
    </location>
</feature>
<evidence type="ECO:0000313" key="12">
    <source>
        <dbReference type="Proteomes" id="UP000816034"/>
    </source>
</evidence>
<dbReference type="GeneID" id="68097992"/>
<comment type="caution">
    <text evidence="11">The sequence shown here is derived from an EMBL/GenBank/DDBJ whole genome shotgun (WGS) entry which is preliminary data.</text>
</comment>
<dbReference type="PROSITE" id="PS50192">
    <property type="entry name" value="T_SNARE"/>
    <property type="match status" value="1"/>
</dbReference>
<dbReference type="GO" id="GO:0000149">
    <property type="term" value="F:SNARE binding"/>
    <property type="evidence" value="ECO:0007669"/>
    <property type="project" value="TreeGrafter"/>
</dbReference>
<dbReference type="GO" id="GO:0015031">
    <property type="term" value="P:protein transport"/>
    <property type="evidence" value="ECO:0007669"/>
    <property type="project" value="UniProtKB-KW"/>
</dbReference>
<dbReference type="AlphaFoldDB" id="A0AA88GQQ1"/>
<evidence type="ECO:0000256" key="8">
    <source>
        <dbReference type="SAM" id="Coils"/>
    </source>
</evidence>
<evidence type="ECO:0000256" key="3">
    <source>
        <dbReference type="ARBA" id="ARBA00022692"/>
    </source>
</evidence>
<accession>A0AA88GQQ1</accession>
<evidence type="ECO:0000256" key="2">
    <source>
        <dbReference type="ARBA" id="ARBA00022448"/>
    </source>
</evidence>
<dbReference type="GO" id="GO:0005789">
    <property type="term" value="C:endoplasmic reticulum membrane"/>
    <property type="evidence" value="ECO:0007669"/>
    <property type="project" value="TreeGrafter"/>
</dbReference>
<evidence type="ECO:0000256" key="7">
    <source>
        <dbReference type="ARBA" id="ARBA00023136"/>
    </source>
</evidence>
<protein>
    <recommendedName>
        <fullName evidence="10">t-SNARE coiled-coil homology domain-containing protein</fullName>
    </recommendedName>
</protein>
<organism evidence="11 12">
    <name type="scientific">Naegleria lovaniensis</name>
    <name type="common">Amoeba</name>
    <dbReference type="NCBI Taxonomy" id="51637"/>
    <lineage>
        <taxon>Eukaryota</taxon>
        <taxon>Discoba</taxon>
        <taxon>Heterolobosea</taxon>
        <taxon>Tetramitia</taxon>
        <taxon>Eutetramitia</taxon>
        <taxon>Vahlkampfiidae</taxon>
        <taxon>Naegleria</taxon>
    </lineage>
</organism>
<gene>
    <name evidence="11" type="ORF">C9374_005537</name>
</gene>
<proteinExistence type="predicted"/>
<keyword evidence="7 9" id="KW-0472">Membrane</keyword>
<keyword evidence="3 9" id="KW-0812">Transmembrane</keyword>
<dbReference type="PANTHER" id="PTHR21230">
    <property type="entry name" value="VESICLE TRANSPORT V-SNARE PROTEIN VTI1-RELATED"/>
    <property type="match status" value="1"/>
</dbReference>
<evidence type="ECO:0000313" key="11">
    <source>
        <dbReference type="EMBL" id="KAG2382335.1"/>
    </source>
</evidence>